<evidence type="ECO:0000256" key="7">
    <source>
        <dbReference type="ARBA" id="ARBA00034247"/>
    </source>
</evidence>
<reference evidence="10 11" key="1">
    <citation type="journal article" date="2013" name="Genome Announc.">
        <title>Draft Genome Sequence of Aeromonas molluscorum Strain 848TT, Isolated from Bivalve Molluscs.</title>
        <authorList>
            <person name="Spataro N."/>
            <person name="Farfan M."/>
            <person name="Albarral V."/>
            <person name="Sanglas A."/>
            <person name="Loren J.G."/>
            <person name="Fuste M.C."/>
            <person name="Bosch E."/>
        </authorList>
    </citation>
    <scope>NUCLEOTIDE SEQUENCE [LARGE SCALE GENOMIC DNA]</scope>
    <source>
        <strain evidence="10 11">848</strain>
    </source>
</reference>
<dbReference type="GO" id="GO:0005886">
    <property type="term" value="C:plasma membrane"/>
    <property type="evidence" value="ECO:0007669"/>
    <property type="project" value="UniProtKB-SubCell"/>
</dbReference>
<dbReference type="EC" id="2.7.7.65" evidence="2"/>
<dbReference type="NCBIfam" id="TIGR00254">
    <property type="entry name" value="GGDEF"/>
    <property type="match status" value="1"/>
</dbReference>
<dbReference type="AlphaFoldDB" id="R1F7I2"/>
<dbReference type="PROSITE" id="PS50887">
    <property type="entry name" value="GGDEF"/>
    <property type="match status" value="1"/>
</dbReference>
<proteinExistence type="predicted"/>
<feature type="domain" description="GGDEF" evidence="9">
    <location>
        <begin position="385"/>
        <end position="515"/>
    </location>
</feature>
<accession>R1F7I2</accession>
<evidence type="ECO:0000256" key="2">
    <source>
        <dbReference type="ARBA" id="ARBA00012528"/>
    </source>
</evidence>
<dbReference type="CDD" id="cd12913">
    <property type="entry name" value="PDC1_MCP_like"/>
    <property type="match status" value="1"/>
</dbReference>
<evidence type="ECO:0000256" key="5">
    <source>
        <dbReference type="ARBA" id="ARBA00022989"/>
    </source>
</evidence>
<dbReference type="Gene3D" id="3.30.450.20">
    <property type="entry name" value="PAS domain"/>
    <property type="match status" value="2"/>
</dbReference>
<dbReference type="InterPro" id="IPR043128">
    <property type="entry name" value="Rev_trsase/Diguanyl_cyclase"/>
</dbReference>
<organism evidence="10 11">
    <name type="scientific">Aeromonas molluscorum 848</name>
    <dbReference type="NCBI Taxonomy" id="1268236"/>
    <lineage>
        <taxon>Bacteria</taxon>
        <taxon>Pseudomonadati</taxon>
        <taxon>Pseudomonadota</taxon>
        <taxon>Gammaproteobacteria</taxon>
        <taxon>Aeromonadales</taxon>
        <taxon>Aeromonadaceae</taxon>
        <taxon>Aeromonas</taxon>
    </lineage>
</organism>
<dbReference type="InterPro" id="IPR050469">
    <property type="entry name" value="Diguanylate_Cyclase"/>
</dbReference>
<dbReference type="InterPro" id="IPR029151">
    <property type="entry name" value="Sensor-like_sf"/>
</dbReference>
<evidence type="ECO:0000313" key="10">
    <source>
        <dbReference type="EMBL" id="EOD55748.1"/>
    </source>
</evidence>
<evidence type="ECO:0000256" key="1">
    <source>
        <dbReference type="ARBA" id="ARBA00004651"/>
    </source>
</evidence>
<evidence type="ECO:0000256" key="8">
    <source>
        <dbReference type="SAM" id="Phobius"/>
    </source>
</evidence>
<gene>
    <name evidence="10" type="ORF">G113_07288</name>
</gene>
<dbReference type="EMBL" id="AQGQ01000032">
    <property type="protein sequence ID" value="EOD55748.1"/>
    <property type="molecule type" value="Genomic_DNA"/>
</dbReference>
<evidence type="ECO:0000313" key="11">
    <source>
        <dbReference type="Proteomes" id="UP000013526"/>
    </source>
</evidence>
<keyword evidence="11" id="KW-1185">Reference proteome</keyword>
<dbReference type="GO" id="GO:0052621">
    <property type="term" value="F:diguanylate cyclase activity"/>
    <property type="evidence" value="ECO:0007669"/>
    <property type="project" value="UniProtKB-EC"/>
</dbReference>
<dbReference type="PANTHER" id="PTHR45138:SF9">
    <property type="entry name" value="DIGUANYLATE CYCLASE DGCM-RELATED"/>
    <property type="match status" value="1"/>
</dbReference>
<dbReference type="CDD" id="cd18774">
    <property type="entry name" value="PDC2_HK_sensor"/>
    <property type="match status" value="1"/>
</dbReference>
<dbReference type="Proteomes" id="UP000013526">
    <property type="component" value="Unassembled WGS sequence"/>
</dbReference>
<dbReference type="InterPro" id="IPR033479">
    <property type="entry name" value="dCache_1"/>
</dbReference>
<evidence type="ECO:0000259" key="9">
    <source>
        <dbReference type="PROSITE" id="PS50887"/>
    </source>
</evidence>
<dbReference type="SUPFAM" id="SSF55073">
    <property type="entry name" value="Nucleotide cyclase"/>
    <property type="match status" value="1"/>
</dbReference>
<evidence type="ECO:0000256" key="4">
    <source>
        <dbReference type="ARBA" id="ARBA00022692"/>
    </source>
</evidence>
<keyword evidence="4 8" id="KW-0812">Transmembrane</keyword>
<dbReference type="RefSeq" id="WP_005897503.1">
    <property type="nucleotide sequence ID" value="NZ_AQGQ01000032.1"/>
</dbReference>
<keyword evidence="6 8" id="KW-0472">Membrane</keyword>
<dbReference type="Pfam" id="PF00990">
    <property type="entry name" value="GGDEF"/>
    <property type="match status" value="1"/>
</dbReference>
<dbReference type="InterPro" id="IPR000160">
    <property type="entry name" value="GGDEF_dom"/>
</dbReference>
<dbReference type="CDD" id="cd01949">
    <property type="entry name" value="GGDEF"/>
    <property type="match status" value="1"/>
</dbReference>
<name>R1F7I2_9GAMM</name>
<dbReference type="GO" id="GO:0043709">
    <property type="term" value="P:cell adhesion involved in single-species biofilm formation"/>
    <property type="evidence" value="ECO:0007669"/>
    <property type="project" value="TreeGrafter"/>
</dbReference>
<evidence type="ECO:0000256" key="3">
    <source>
        <dbReference type="ARBA" id="ARBA00022475"/>
    </source>
</evidence>
<dbReference type="SMART" id="SM00267">
    <property type="entry name" value="GGDEF"/>
    <property type="match status" value="1"/>
</dbReference>
<feature type="transmembrane region" description="Helical" evidence="8">
    <location>
        <begin position="287"/>
        <end position="309"/>
    </location>
</feature>
<comment type="caution">
    <text evidence="10">The sequence shown here is derived from an EMBL/GenBank/DDBJ whole genome shotgun (WGS) entry which is preliminary data.</text>
</comment>
<comment type="subcellular location">
    <subcellularLocation>
        <location evidence="1">Cell membrane</location>
        <topology evidence="1">Multi-pass membrane protein</topology>
    </subcellularLocation>
</comment>
<dbReference type="PATRIC" id="fig|1268236.3.peg.1447"/>
<dbReference type="InterPro" id="IPR029787">
    <property type="entry name" value="Nucleotide_cyclase"/>
</dbReference>
<comment type="catalytic activity">
    <reaction evidence="7">
        <text>2 GTP = 3',3'-c-di-GMP + 2 diphosphate</text>
        <dbReference type="Rhea" id="RHEA:24898"/>
        <dbReference type="ChEBI" id="CHEBI:33019"/>
        <dbReference type="ChEBI" id="CHEBI:37565"/>
        <dbReference type="ChEBI" id="CHEBI:58805"/>
        <dbReference type="EC" id="2.7.7.65"/>
    </reaction>
</comment>
<feature type="transmembrane region" description="Helical" evidence="8">
    <location>
        <begin position="21"/>
        <end position="38"/>
    </location>
</feature>
<dbReference type="PANTHER" id="PTHR45138">
    <property type="entry name" value="REGULATORY COMPONENTS OF SENSORY TRANSDUCTION SYSTEM"/>
    <property type="match status" value="1"/>
</dbReference>
<protein>
    <recommendedName>
        <fullName evidence="2">diguanylate cyclase</fullName>
        <ecNumber evidence="2">2.7.7.65</ecNumber>
    </recommendedName>
</protein>
<keyword evidence="5 8" id="KW-1133">Transmembrane helix</keyword>
<dbReference type="SUPFAM" id="SSF103190">
    <property type="entry name" value="Sensory domain-like"/>
    <property type="match status" value="1"/>
</dbReference>
<dbReference type="GO" id="GO:1902201">
    <property type="term" value="P:negative regulation of bacterial-type flagellum-dependent cell motility"/>
    <property type="evidence" value="ECO:0007669"/>
    <property type="project" value="TreeGrafter"/>
</dbReference>
<sequence length="527" mass="59836">MSKSPTTKKYWSLVSRMRLGLLVLFIPVLVLGGIYYLHMARSLQQELEQRLIANNNQLRESLVEPYLAELERQFTLIYGQVKAEDVSGSELGHTNIYLHDWRLYKGLAPDLIAIYLGTERRQVLSYPDWDQNPAYDPRTRPWYQLAMTHPGRLVWTEPYYDYTTGNLLISMAKTLTDPQGKTLGVFAVDAQLQPLSALLNRPGEDGYQSIINASGRQLAHPDPQQLFKMMPHPGWLRRFADDRGLFLDESNRQFVSYSHLPEQGWVLMSIKPAASLNQTVARASLNVQLMVVLASVLYLVLAIVWTRYFKSMLNEIARMIRYSRDDPSATQLGDIRELKHIYAELAATSQDLHEVRQLANLDKLTGLYNRRFFDDQLAELLDEREPFFLAMFDLDDFKAVNDTFGHHTGDMVLKRVATLAMEQLGERGWVCRYGGEELVALLTGEDQGMIFALLDEFREQIATLVWREPGLRVTLSCGLVASGQAREAKELIVTADAEVYRAKRAGKNRCYQAGAVAPTPDPALGSV</sequence>
<keyword evidence="3" id="KW-1003">Cell membrane</keyword>
<dbReference type="Pfam" id="PF02743">
    <property type="entry name" value="dCache_1"/>
    <property type="match status" value="1"/>
</dbReference>
<evidence type="ECO:0000256" key="6">
    <source>
        <dbReference type="ARBA" id="ARBA00023136"/>
    </source>
</evidence>
<dbReference type="Gene3D" id="3.30.70.270">
    <property type="match status" value="1"/>
</dbReference>